<reference evidence="9 10" key="1">
    <citation type="journal article" date="2015" name="Antonie Van Leeuwenhoek">
        <title>Pseudooceanicola atlanticus gen. nov. sp. nov., isolated from surface seawater of the Atlantic Ocean and reclassification of Oceanicola batsensis, Oceanicola marinus, Oceanicola nitratireducens, Oceanicola nanhaiensis, Oceanicola antarcticus and Oceanicola flagellatus, as Pseudooceanicola batsensis comb. nov., Pseudooceanicola marinus comb. nov., Pseudooceanicola nitratireducens comb. nov., Pseudooceanicola nanhaiensis comb. nov., Pseudooceanicola antarcticus comb. nov., and Pseudooceanicola flagellatus comb. nov.</title>
        <authorList>
            <person name="Lai Q."/>
            <person name="Li G."/>
            <person name="Liu X."/>
            <person name="Du Y."/>
            <person name="Sun F."/>
            <person name="Shao Z."/>
        </authorList>
    </citation>
    <scope>NUCLEOTIDE SEQUENCE [LARGE SCALE GENOMIC DNA]</scope>
    <source>
        <strain evidence="9 10">22II-s11g</strain>
    </source>
</reference>
<sequence>MLTLDHLRLEQGAFSLTANWTLAAGETLALIGPSGAGKSTLLAGIAGFLEPVAGRVLWQDRDLTGIAPGQRPVAMLFQDANLFPHLDVARNVGLGLRPDLRLTREDRAKVGEALDRVGLGGFQTRKPGSLSGGQQSRAALARALVMRRPVLMLDEPFSALGPAMRTEMLDLVRDVIGETGASLVMVTHDPGDAARIADRISVVADGVAAEPAPTRALLDNPPEALRDYLG</sequence>
<gene>
    <name evidence="9" type="ORF">ATO9_01605</name>
</gene>
<dbReference type="Proteomes" id="UP000030004">
    <property type="component" value="Unassembled WGS sequence"/>
</dbReference>
<dbReference type="PANTHER" id="PTHR42781">
    <property type="entry name" value="SPERMIDINE/PUTRESCINE IMPORT ATP-BINDING PROTEIN POTA"/>
    <property type="match status" value="1"/>
</dbReference>
<evidence type="ECO:0000256" key="7">
    <source>
        <dbReference type="ARBA" id="ARBA00023136"/>
    </source>
</evidence>
<keyword evidence="10" id="KW-1185">Reference proteome</keyword>
<keyword evidence="5 9" id="KW-0067">ATP-binding</keyword>
<dbReference type="PROSITE" id="PS00211">
    <property type="entry name" value="ABC_TRANSPORTER_1"/>
    <property type="match status" value="1"/>
</dbReference>
<protein>
    <submittedName>
        <fullName evidence="9">Thiamine ABC transporter ATP-binding protein</fullName>
    </submittedName>
</protein>
<dbReference type="PANTHER" id="PTHR42781:SF1">
    <property type="entry name" value="THIAMINE IMPORT ATP-BINDING PROTEIN THIQ"/>
    <property type="match status" value="1"/>
</dbReference>
<evidence type="ECO:0000259" key="8">
    <source>
        <dbReference type="PROSITE" id="PS50893"/>
    </source>
</evidence>
<dbReference type="RefSeq" id="WP_043745464.1">
    <property type="nucleotide sequence ID" value="NZ_AQQX01000001.1"/>
</dbReference>
<dbReference type="SUPFAM" id="SSF52540">
    <property type="entry name" value="P-loop containing nucleoside triphosphate hydrolases"/>
    <property type="match status" value="1"/>
</dbReference>
<organism evidence="9 10">
    <name type="scientific">Pseudooceanicola atlanticus</name>
    <dbReference type="NCBI Taxonomy" id="1461694"/>
    <lineage>
        <taxon>Bacteria</taxon>
        <taxon>Pseudomonadati</taxon>
        <taxon>Pseudomonadota</taxon>
        <taxon>Alphaproteobacteria</taxon>
        <taxon>Rhodobacterales</taxon>
        <taxon>Paracoccaceae</taxon>
        <taxon>Pseudooceanicola</taxon>
    </lineage>
</organism>
<dbReference type="GO" id="GO:0016887">
    <property type="term" value="F:ATP hydrolysis activity"/>
    <property type="evidence" value="ECO:0007669"/>
    <property type="project" value="InterPro"/>
</dbReference>
<evidence type="ECO:0000256" key="2">
    <source>
        <dbReference type="ARBA" id="ARBA00022475"/>
    </source>
</evidence>
<dbReference type="InterPro" id="IPR003593">
    <property type="entry name" value="AAA+_ATPase"/>
</dbReference>
<evidence type="ECO:0000313" key="10">
    <source>
        <dbReference type="Proteomes" id="UP000030004"/>
    </source>
</evidence>
<keyword evidence="4" id="KW-0547">Nucleotide-binding</keyword>
<dbReference type="GO" id="GO:0005524">
    <property type="term" value="F:ATP binding"/>
    <property type="evidence" value="ECO:0007669"/>
    <property type="project" value="UniProtKB-KW"/>
</dbReference>
<evidence type="ECO:0000256" key="3">
    <source>
        <dbReference type="ARBA" id="ARBA00022519"/>
    </source>
</evidence>
<dbReference type="PROSITE" id="PS50893">
    <property type="entry name" value="ABC_TRANSPORTER_2"/>
    <property type="match status" value="1"/>
</dbReference>
<keyword evidence="6" id="KW-1278">Translocase</keyword>
<dbReference type="InterPro" id="IPR003439">
    <property type="entry name" value="ABC_transporter-like_ATP-bd"/>
</dbReference>
<keyword evidence="7" id="KW-0472">Membrane</keyword>
<evidence type="ECO:0000256" key="5">
    <source>
        <dbReference type="ARBA" id="ARBA00022840"/>
    </source>
</evidence>
<keyword evidence="2" id="KW-1003">Cell membrane</keyword>
<keyword evidence="3" id="KW-0997">Cell inner membrane</keyword>
<dbReference type="Pfam" id="PF00005">
    <property type="entry name" value="ABC_tran"/>
    <property type="match status" value="1"/>
</dbReference>
<comment type="caution">
    <text evidence="9">The sequence shown here is derived from an EMBL/GenBank/DDBJ whole genome shotgun (WGS) entry which is preliminary data.</text>
</comment>
<dbReference type="InterPro" id="IPR050093">
    <property type="entry name" value="ABC_SmlMolc_Importer"/>
</dbReference>
<accession>A0A0A0EJY3</accession>
<dbReference type="InterPro" id="IPR027417">
    <property type="entry name" value="P-loop_NTPase"/>
</dbReference>
<dbReference type="InterPro" id="IPR017871">
    <property type="entry name" value="ABC_transporter-like_CS"/>
</dbReference>
<dbReference type="STRING" id="1461694.ATO9_01605"/>
<dbReference type="eggNOG" id="COG3840">
    <property type="taxonomic scope" value="Bacteria"/>
</dbReference>
<proteinExistence type="predicted"/>
<name>A0A0A0EJY3_9RHOB</name>
<dbReference type="SMART" id="SM00382">
    <property type="entry name" value="AAA"/>
    <property type="match status" value="1"/>
</dbReference>
<evidence type="ECO:0000313" key="9">
    <source>
        <dbReference type="EMBL" id="KGM50684.1"/>
    </source>
</evidence>
<dbReference type="Gene3D" id="3.40.50.300">
    <property type="entry name" value="P-loop containing nucleotide triphosphate hydrolases"/>
    <property type="match status" value="1"/>
</dbReference>
<feature type="domain" description="ABC transporter" evidence="8">
    <location>
        <begin position="2"/>
        <end position="230"/>
    </location>
</feature>
<keyword evidence="1" id="KW-0813">Transport</keyword>
<evidence type="ECO:0000256" key="6">
    <source>
        <dbReference type="ARBA" id="ARBA00022967"/>
    </source>
</evidence>
<dbReference type="OrthoDB" id="9802264at2"/>
<dbReference type="EMBL" id="AQQX01000001">
    <property type="protein sequence ID" value="KGM50684.1"/>
    <property type="molecule type" value="Genomic_DNA"/>
</dbReference>
<dbReference type="AlphaFoldDB" id="A0A0A0EJY3"/>
<evidence type="ECO:0000256" key="4">
    <source>
        <dbReference type="ARBA" id="ARBA00022741"/>
    </source>
</evidence>
<evidence type="ECO:0000256" key="1">
    <source>
        <dbReference type="ARBA" id="ARBA00022448"/>
    </source>
</evidence>